<feature type="domain" description="Response regulatory" evidence="3">
    <location>
        <begin position="34"/>
        <end position="153"/>
    </location>
</feature>
<dbReference type="PANTHER" id="PTHR44591:SF3">
    <property type="entry name" value="RESPONSE REGULATORY DOMAIN-CONTAINING PROTEIN"/>
    <property type="match status" value="1"/>
</dbReference>
<dbReference type="GO" id="GO:0000160">
    <property type="term" value="P:phosphorelay signal transduction system"/>
    <property type="evidence" value="ECO:0007669"/>
    <property type="project" value="InterPro"/>
</dbReference>
<dbReference type="PANTHER" id="PTHR44591">
    <property type="entry name" value="STRESS RESPONSE REGULATOR PROTEIN 1"/>
    <property type="match status" value="1"/>
</dbReference>
<evidence type="ECO:0000256" key="1">
    <source>
        <dbReference type="ARBA" id="ARBA00022553"/>
    </source>
</evidence>
<evidence type="ECO:0000313" key="4">
    <source>
        <dbReference type="EMBL" id="MXR36515.1"/>
    </source>
</evidence>
<dbReference type="Gene3D" id="1.25.40.10">
    <property type="entry name" value="Tetratricopeptide repeat domain"/>
    <property type="match status" value="2"/>
</dbReference>
<dbReference type="AlphaFoldDB" id="A0A845BJN6"/>
<feature type="modified residue" description="4-aspartylphosphate" evidence="2">
    <location>
        <position position="84"/>
    </location>
</feature>
<dbReference type="InterPro" id="IPR011990">
    <property type="entry name" value="TPR-like_helical_dom_sf"/>
</dbReference>
<dbReference type="SUPFAM" id="SSF52172">
    <property type="entry name" value="CheY-like"/>
    <property type="match status" value="1"/>
</dbReference>
<name>A0A845BJN6_9NEIS</name>
<reference evidence="4 5" key="1">
    <citation type="submission" date="2019-12" db="EMBL/GenBank/DDBJ databases">
        <title>Neisseriaceae gen. nov. sp. Genome sequencing and assembly.</title>
        <authorList>
            <person name="Liu Z."/>
            <person name="Li A."/>
        </authorList>
    </citation>
    <scope>NUCLEOTIDE SEQUENCE [LARGE SCALE GENOMIC DNA]</scope>
    <source>
        <strain evidence="4 5">B2N2-7</strain>
    </source>
</reference>
<dbReference type="Pfam" id="PF13432">
    <property type="entry name" value="TPR_16"/>
    <property type="match status" value="1"/>
</dbReference>
<sequence>MNSSQSNSFQAIAGAYKGKHPASAEELNPYRRKLFLVIDSVPEMQRALAMTLGSFGAERVEYASRGNDALAKLARYDFDVVLCDYDLGNGYDGLYLFEEARERNLLKQSCVFMIVTGERRAQRVISAAEMAPDEYLLKPFTGEELRLRLERAIRRREAFRVVDDALMRFEYMAAAEACSKQIQDKSEFALDFMRLKGNLSLKIGDWDSAKKLYVEVLRLKPLPWARLGLAKALTGLKSYDEARMLFEQVLQDNDRVMEAYDWLAKIHLANHDGAQAQLNLQQATCLSPVVVRRQKQLGEVAFANGDLATAEAACSTTLTLAKHSWHRQPALYAQLARVQLAQRDSVAAGKTLAGLRRDYKHDDAGNWVADVIDSQLQQQAGNKSKAAQLLASTAERLPQLEGKLGVEARMEYARACYSLARPDLGDEVARTLVRNHHDDEALLESLGCLFDQVGRTEAGRELIAENVQSVVNLNNAAVREAQAGHYEQAVSLFGKAYAELPDNVQVMLNTSNAIIALVYRQGWHESHVRAGHAMLGRVRTLQPSSSKFQKIMQAWNSLMEQQGRREWLV</sequence>
<gene>
    <name evidence="4" type="ORF">GQF02_05940</name>
</gene>
<dbReference type="PROSITE" id="PS50110">
    <property type="entry name" value="RESPONSE_REGULATORY"/>
    <property type="match status" value="1"/>
</dbReference>
<dbReference type="Pfam" id="PF00072">
    <property type="entry name" value="Response_reg"/>
    <property type="match status" value="1"/>
</dbReference>
<dbReference type="Proteomes" id="UP000467214">
    <property type="component" value="Unassembled WGS sequence"/>
</dbReference>
<dbReference type="InterPro" id="IPR011006">
    <property type="entry name" value="CheY-like_superfamily"/>
</dbReference>
<accession>A0A845BJN6</accession>
<dbReference type="RefSeq" id="WP_160795602.1">
    <property type="nucleotide sequence ID" value="NZ_WSSB01000004.1"/>
</dbReference>
<evidence type="ECO:0000313" key="5">
    <source>
        <dbReference type="Proteomes" id="UP000467214"/>
    </source>
</evidence>
<keyword evidence="1 2" id="KW-0597">Phosphoprotein</keyword>
<dbReference type="Gene3D" id="3.40.50.2300">
    <property type="match status" value="1"/>
</dbReference>
<comment type="caution">
    <text evidence="4">The sequence shown here is derived from an EMBL/GenBank/DDBJ whole genome shotgun (WGS) entry which is preliminary data.</text>
</comment>
<dbReference type="InterPro" id="IPR001789">
    <property type="entry name" value="Sig_transdc_resp-reg_receiver"/>
</dbReference>
<organism evidence="4 5">
    <name type="scientific">Craterilacuibacter sinensis</name>
    <dbReference type="NCBI Taxonomy" id="2686017"/>
    <lineage>
        <taxon>Bacteria</taxon>
        <taxon>Pseudomonadati</taxon>
        <taxon>Pseudomonadota</taxon>
        <taxon>Betaproteobacteria</taxon>
        <taxon>Neisseriales</taxon>
        <taxon>Neisseriaceae</taxon>
        <taxon>Craterilacuibacter</taxon>
    </lineage>
</organism>
<protein>
    <submittedName>
        <fullName evidence="4">Response regulator</fullName>
    </submittedName>
</protein>
<dbReference type="CDD" id="cd17589">
    <property type="entry name" value="REC_TPR"/>
    <property type="match status" value="1"/>
</dbReference>
<evidence type="ECO:0000259" key="3">
    <source>
        <dbReference type="PROSITE" id="PS50110"/>
    </source>
</evidence>
<dbReference type="EMBL" id="WSSB01000004">
    <property type="protein sequence ID" value="MXR36515.1"/>
    <property type="molecule type" value="Genomic_DNA"/>
</dbReference>
<keyword evidence="5" id="KW-1185">Reference proteome</keyword>
<evidence type="ECO:0000256" key="2">
    <source>
        <dbReference type="PROSITE-ProRule" id="PRU00169"/>
    </source>
</evidence>
<dbReference type="SUPFAM" id="SSF48452">
    <property type="entry name" value="TPR-like"/>
    <property type="match status" value="2"/>
</dbReference>
<dbReference type="InterPro" id="IPR050595">
    <property type="entry name" value="Bact_response_regulator"/>
</dbReference>
<proteinExistence type="predicted"/>
<dbReference type="SMART" id="SM00448">
    <property type="entry name" value="REC"/>
    <property type="match status" value="1"/>
</dbReference>